<dbReference type="Gene3D" id="3.40.50.880">
    <property type="match status" value="1"/>
</dbReference>
<feature type="transmembrane region" description="Helical" evidence="1">
    <location>
        <begin position="55"/>
        <end position="78"/>
    </location>
</feature>
<feature type="transmembrane region" description="Helical" evidence="1">
    <location>
        <begin position="639"/>
        <end position="663"/>
    </location>
</feature>
<feature type="transmembrane region" description="Helical" evidence="1">
    <location>
        <begin position="6"/>
        <end position="24"/>
    </location>
</feature>
<feature type="domain" description="Aerotolerance regulator N-terminal" evidence="2">
    <location>
        <begin position="1"/>
        <end position="76"/>
    </location>
</feature>
<organism evidence="4 5">
    <name type="scientific">Terriglobus albidus</name>
    <dbReference type="NCBI Taxonomy" id="1592106"/>
    <lineage>
        <taxon>Bacteria</taxon>
        <taxon>Pseudomonadati</taxon>
        <taxon>Acidobacteriota</taxon>
        <taxon>Terriglobia</taxon>
        <taxon>Terriglobales</taxon>
        <taxon>Acidobacteriaceae</taxon>
        <taxon>Terriglobus</taxon>
    </lineage>
</organism>
<evidence type="ECO:0000313" key="5">
    <source>
        <dbReference type="Proteomes" id="UP000321820"/>
    </source>
</evidence>
<keyword evidence="1" id="KW-0812">Transmembrane</keyword>
<dbReference type="InterPro" id="IPR029062">
    <property type="entry name" value="Class_I_gatase-like"/>
</dbReference>
<evidence type="ECO:0000259" key="3">
    <source>
        <dbReference type="Pfam" id="PF13519"/>
    </source>
</evidence>
<dbReference type="PANTHER" id="PTHR37464">
    <property type="entry name" value="BLL2463 PROTEIN"/>
    <property type="match status" value="1"/>
</dbReference>
<evidence type="ECO:0000259" key="2">
    <source>
        <dbReference type="Pfam" id="PF07584"/>
    </source>
</evidence>
<evidence type="ECO:0000313" key="4">
    <source>
        <dbReference type="EMBL" id="QEE29099.1"/>
    </source>
</evidence>
<dbReference type="RefSeq" id="WP_147648298.1">
    <property type="nucleotide sequence ID" value="NZ_CP042806.1"/>
</dbReference>
<keyword evidence="1" id="KW-1133">Transmembrane helix</keyword>
<name>A0A5B9EBF2_9BACT</name>
<feature type="domain" description="VWFA" evidence="3">
    <location>
        <begin position="90"/>
        <end position="189"/>
    </location>
</feature>
<dbReference type="Pfam" id="PF13519">
    <property type="entry name" value="VWA_2"/>
    <property type="match status" value="1"/>
</dbReference>
<dbReference type="Pfam" id="PF07584">
    <property type="entry name" value="BatA"/>
    <property type="match status" value="1"/>
</dbReference>
<dbReference type="InterPro" id="IPR011933">
    <property type="entry name" value="Double_TM_dom"/>
</dbReference>
<dbReference type="SUPFAM" id="SSF52317">
    <property type="entry name" value="Class I glutamine amidotransferase-like"/>
    <property type="match status" value="1"/>
</dbReference>
<proteinExistence type="predicted"/>
<dbReference type="PANTHER" id="PTHR37464:SF1">
    <property type="entry name" value="BLL2463 PROTEIN"/>
    <property type="match status" value="1"/>
</dbReference>
<dbReference type="NCBIfam" id="TIGR02226">
    <property type="entry name" value="two_anch"/>
    <property type="match status" value="1"/>
</dbReference>
<sequence>MGFLAPWFLAGALAIGLPVYVHLLRRHKSIPLPFSSLMFFERGTQSSTKHQRLKYLLLFSLRALIVLLLALAFASPFIRRPASKAHDRLLLLVVDRSLSMRSETRFTEAKQQALNTLSGRHPGQKAQVMALGGQLEALTQPIEDNETLRSAINGLQPGDGRSNFGDLGRSVRALDEANHTPIDLHLFSDMQRSSVPGNFAEMVLPESTKLILHPTTNRTEENFTVVSVDAPSQIADTKGARVRAVVAGYNSKAAVKKVSLVIDGKTITTKTVNLPENGTATVEFTGLDVPYGLSRCAVAIEGSDALPSDDQWRFAVRHSDPEHILLVRPANDTRSPLYVSAAIAAASQGAYLLQPMSSDTVTESDPTKYAYVILSDVPSLPIAFENALKKYVQGGGNVLMAIGTNAGRQGKLPLLGASTGQPHLYTREGDPMGVGDLDRTHAALRETTGWNDARFSFAANVDTNGMRVIAKLTDGTPLLMDKQLGEGHVLVLASGFDNLTNDLPLSPAFVPFLDLATRYLSGTERLSGARLVDEFVPLRSVTTGSGPGASVDVIAPDGHRPLTLAEAATAQTLRLSSAGFYQVRFANGRDGLIGVNADTRESNLEILPPDVQQLWAGSANGNGGSTAGAAQNDTVRVSLWWYAMLVLFLVALAESIVAGQYLGTQREEA</sequence>
<keyword evidence="5" id="KW-1185">Reference proteome</keyword>
<dbReference type="EMBL" id="CP042806">
    <property type="protein sequence ID" value="QEE29099.1"/>
    <property type="molecule type" value="Genomic_DNA"/>
</dbReference>
<gene>
    <name evidence="4" type="ORF">FTW19_14495</name>
</gene>
<dbReference type="KEGG" id="talb:FTW19_14495"/>
<accession>A0A5B9EBF2</accession>
<protein>
    <submittedName>
        <fullName evidence="4">VWA domain-containing protein</fullName>
    </submittedName>
</protein>
<dbReference type="CDD" id="cd03143">
    <property type="entry name" value="A4_beta-galactosidase_middle_domain"/>
    <property type="match status" value="1"/>
</dbReference>
<evidence type="ECO:0000256" key="1">
    <source>
        <dbReference type="SAM" id="Phobius"/>
    </source>
</evidence>
<dbReference type="AlphaFoldDB" id="A0A5B9EBF2"/>
<reference evidence="4 5" key="1">
    <citation type="submission" date="2019-08" db="EMBL/GenBank/DDBJ databases">
        <title>Complete genome sequence of Terriglobus albidus strain ORNL.</title>
        <authorList>
            <person name="Podar M."/>
        </authorList>
    </citation>
    <scope>NUCLEOTIDE SEQUENCE [LARGE SCALE GENOMIC DNA]</scope>
    <source>
        <strain evidence="4 5">ORNL</strain>
    </source>
</reference>
<dbReference type="InterPro" id="IPR024163">
    <property type="entry name" value="Aerotolerance_reg_N"/>
</dbReference>
<dbReference type="OrthoDB" id="9773014at2"/>
<dbReference type="InterPro" id="IPR036465">
    <property type="entry name" value="vWFA_dom_sf"/>
</dbReference>
<dbReference type="InterPro" id="IPR002035">
    <property type="entry name" value="VWF_A"/>
</dbReference>
<keyword evidence="1" id="KW-0472">Membrane</keyword>
<dbReference type="Gene3D" id="3.40.50.410">
    <property type="entry name" value="von Willebrand factor, type A domain"/>
    <property type="match status" value="1"/>
</dbReference>
<dbReference type="SUPFAM" id="SSF53300">
    <property type="entry name" value="vWA-like"/>
    <property type="match status" value="1"/>
</dbReference>
<dbReference type="Proteomes" id="UP000321820">
    <property type="component" value="Chromosome"/>
</dbReference>